<evidence type="ECO:0000256" key="5">
    <source>
        <dbReference type="ARBA" id="ARBA00022989"/>
    </source>
</evidence>
<keyword evidence="4 8" id="KW-0812">Transmembrane</keyword>
<keyword evidence="3" id="KW-1003">Cell membrane</keyword>
<evidence type="ECO:0000256" key="3">
    <source>
        <dbReference type="ARBA" id="ARBA00022475"/>
    </source>
</evidence>
<keyword evidence="2" id="KW-0813">Transport</keyword>
<dbReference type="AlphaFoldDB" id="A0A1T4X4L5"/>
<sequence length="454" mass="48660">MRSKLFSPFWLPIWSFLGAISLGGAILHFDFAQQPGNAPLSWLDALFTSTSAVCVTGLVVVDTGTSFSFAGQGILLCLIQLGGLGVMTYSSLIFFLLGRRVSLADRTAVGKTLLHDPSFSLRRFILLVVLGTLALEAMGASALFLLDTQGFSVWSAVFHSVSAFCNAGFSLEADSLTSWRGNLPVNLVFIFLITVGGLGFFVIHDCVRVLRGRWSPRPESLRPRLTWHSRMVLSTSLFLVLAGTVAIFFAEMLGGVWEASWSEIGLAALFQSVSCRTAGFNSLEVGNMTNVSLLVMIGLMFVGGSPGSCAGGVKTTTARVMWAFLKAQFRGGQQVKVGRFAVDRLTMGRAFTLVAVAAMLICTATLVLNIVQGGDVPHAEARGLLLETLFEATSAFGTAGLSTGMTANLSVVGKLLVMTLMLVGRLGPIWLLSALVAWQEEPRYRLPEKDVPLG</sequence>
<feature type="transmembrane region" description="Helical" evidence="8">
    <location>
        <begin position="291"/>
        <end position="313"/>
    </location>
</feature>
<dbReference type="EMBL" id="FUYC01000007">
    <property type="protein sequence ID" value="SKA84486.1"/>
    <property type="molecule type" value="Genomic_DNA"/>
</dbReference>
<keyword evidence="6" id="KW-0406">Ion transport</keyword>
<dbReference type="InterPro" id="IPR003445">
    <property type="entry name" value="Cat_transpt"/>
</dbReference>
<dbReference type="PANTHER" id="PTHR32024:SF1">
    <property type="entry name" value="KTR SYSTEM POTASSIUM UPTAKE PROTEIN B"/>
    <property type="match status" value="1"/>
</dbReference>
<keyword evidence="10" id="KW-1185">Reference proteome</keyword>
<gene>
    <name evidence="9" type="ORF">SAMN02745704_01769</name>
</gene>
<feature type="transmembrane region" description="Helical" evidence="8">
    <location>
        <begin position="153"/>
        <end position="171"/>
    </location>
</feature>
<feature type="transmembrane region" description="Helical" evidence="8">
    <location>
        <begin position="73"/>
        <end position="97"/>
    </location>
</feature>
<dbReference type="STRING" id="1121449.SAMN02745704_01769"/>
<dbReference type="RefSeq" id="WP_078717332.1">
    <property type="nucleotide sequence ID" value="NZ_FUYC01000007.1"/>
</dbReference>
<feature type="transmembrane region" description="Helical" evidence="8">
    <location>
        <begin position="183"/>
        <end position="210"/>
    </location>
</feature>
<dbReference type="OrthoDB" id="9810952at2"/>
<evidence type="ECO:0000256" key="2">
    <source>
        <dbReference type="ARBA" id="ARBA00022448"/>
    </source>
</evidence>
<keyword evidence="7 8" id="KW-0472">Membrane</keyword>
<feature type="transmembrane region" description="Helical" evidence="8">
    <location>
        <begin position="415"/>
        <end position="438"/>
    </location>
</feature>
<evidence type="ECO:0000313" key="10">
    <source>
        <dbReference type="Proteomes" id="UP000190027"/>
    </source>
</evidence>
<feature type="transmembrane region" description="Helical" evidence="8">
    <location>
        <begin position="124"/>
        <end position="146"/>
    </location>
</feature>
<dbReference type="GO" id="GO:0030001">
    <property type="term" value="P:metal ion transport"/>
    <property type="evidence" value="ECO:0007669"/>
    <property type="project" value="UniProtKB-ARBA"/>
</dbReference>
<evidence type="ECO:0000256" key="4">
    <source>
        <dbReference type="ARBA" id="ARBA00022692"/>
    </source>
</evidence>
<dbReference type="Proteomes" id="UP000190027">
    <property type="component" value="Unassembled WGS sequence"/>
</dbReference>
<dbReference type="GO" id="GO:0005886">
    <property type="term" value="C:plasma membrane"/>
    <property type="evidence" value="ECO:0007669"/>
    <property type="project" value="UniProtKB-SubCell"/>
</dbReference>
<proteinExistence type="predicted"/>
<name>A0A1T4X4L5_9BACT</name>
<evidence type="ECO:0000256" key="1">
    <source>
        <dbReference type="ARBA" id="ARBA00004651"/>
    </source>
</evidence>
<feature type="transmembrane region" description="Helical" evidence="8">
    <location>
        <begin position="231"/>
        <end position="250"/>
    </location>
</feature>
<organism evidence="9 10">
    <name type="scientific">Paucidesulfovibrio gracilis DSM 16080</name>
    <dbReference type="NCBI Taxonomy" id="1121449"/>
    <lineage>
        <taxon>Bacteria</taxon>
        <taxon>Pseudomonadati</taxon>
        <taxon>Thermodesulfobacteriota</taxon>
        <taxon>Desulfovibrionia</taxon>
        <taxon>Desulfovibrionales</taxon>
        <taxon>Desulfovibrionaceae</taxon>
        <taxon>Paucidesulfovibrio</taxon>
    </lineage>
</organism>
<accession>A0A1T4X4L5</accession>
<feature type="transmembrane region" description="Helical" evidence="8">
    <location>
        <begin position="350"/>
        <end position="371"/>
    </location>
</feature>
<comment type="subcellular location">
    <subcellularLocation>
        <location evidence="1">Cell membrane</location>
        <topology evidence="1">Multi-pass membrane protein</topology>
    </subcellularLocation>
</comment>
<evidence type="ECO:0000256" key="6">
    <source>
        <dbReference type="ARBA" id="ARBA00023065"/>
    </source>
</evidence>
<keyword evidence="5 8" id="KW-1133">Transmembrane helix</keyword>
<dbReference type="PANTHER" id="PTHR32024">
    <property type="entry name" value="TRK SYSTEM POTASSIUM UPTAKE PROTEIN TRKG-RELATED"/>
    <property type="match status" value="1"/>
</dbReference>
<reference evidence="9 10" key="1">
    <citation type="submission" date="2017-02" db="EMBL/GenBank/DDBJ databases">
        <authorList>
            <person name="Peterson S.W."/>
        </authorList>
    </citation>
    <scope>NUCLEOTIDE SEQUENCE [LARGE SCALE GENOMIC DNA]</scope>
    <source>
        <strain evidence="9 10">DSM 16080</strain>
    </source>
</reference>
<feature type="transmembrane region" description="Helical" evidence="8">
    <location>
        <begin position="9"/>
        <end position="29"/>
    </location>
</feature>
<feature type="transmembrane region" description="Helical" evidence="8">
    <location>
        <begin position="41"/>
        <end position="61"/>
    </location>
</feature>
<evidence type="ECO:0000256" key="8">
    <source>
        <dbReference type="SAM" id="Phobius"/>
    </source>
</evidence>
<dbReference type="Pfam" id="PF02386">
    <property type="entry name" value="TrkH"/>
    <property type="match status" value="1"/>
</dbReference>
<evidence type="ECO:0000313" key="9">
    <source>
        <dbReference type="EMBL" id="SKA84486.1"/>
    </source>
</evidence>
<dbReference type="GO" id="GO:0008324">
    <property type="term" value="F:monoatomic cation transmembrane transporter activity"/>
    <property type="evidence" value="ECO:0007669"/>
    <property type="project" value="InterPro"/>
</dbReference>
<evidence type="ECO:0000256" key="7">
    <source>
        <dbReference type="ARBA" id="ARBA00023136"/>
    </source>
</evidence>
<protein>
    <submittedName>
        <fullName evidence="9">Trk system potassium uptake protein TrkH</fullName>
    </submittedName>
</protein>